<dbReference type="AlphaFoldDB" id="A0A1S3K1A0"/>
<dbReference type="InParanoid" id="A0A1S3K1A0"/>
<dbReference type="PANTHER" id="PTHR21381:SF3">
    <property type="entry name" value="SGC REGION PROTEIN SGCQ-RELATED"/>
    <property type="match status" value="1"/>
</dbReference>
<dbReference type="GeneID" id="106177987"/>
<keyword evidence="2" id="KW-1185">Reference proteome</keyword>
<dbReference type="InterPro" id="IPR011060">
    <property type="entry name" value="RibuloseP-bd_barrel"/>
</dbReference>
<proteinExistence type="inferred from homology"/>
<name>A0A1S3K1A0_LINAN</name>
<dbReference type="OMA" id="WYEDYAV"/>
<dbReference type="Proteomes" id="UP000085678">
    <property type="component" value="Unplaced"/>
</dbReference>
<dbReference type="OrthoDB" id="10045006at2759"/>
<sequence length="273" mass="29112">MNAFSSTFGRLRGVVIGMVHLRALPGTPAVTLSMQEIIEVACKEAKIYKDAGVDAVMVENMHDVPYVHSTGVGHEITASMSVVCSHVKEVCGSMPVGVQVLAGANKQAIAVALSSGLQFIRAEGFVFSHVADEGLMNACAAELLRYRKQIGASHIQVFTDIKKKHSSHSITSDISIAETAKAAEFFLSDGVIVTGAVTGASADLQEFKDVQKAVKIPVLIGSGVTVDNVEQYASANAFIIGSYFKCGGHWSNEIDPTRVAKFMEKVKLKIQTP</sequence>
<dbReference type="NCBIfam" id="TIGR00259">
    <property type="entry name" value="thylakoid_BtpA"/>
    <property type="match status" value="1"/>
</dbReference>
<protein>
    <submittedName>
        <fullName evidence="3">Uncharacterized protein F13E9.13, mitochondrial-like</fullName>
    </submittedName>
</protein>
<dbReference type="PIRSF" id="PIRSF005956">
    <property type="entry name" value="BtpA"/>
    <property type="match status" value="1"/>
</dbReference>
<evidence type="ECO:0000313" key="2">
    <source>
        <dbReference type="Proteomes" id="UP000085678"/>
    </source>
</evidence>
<reference evidence="3" key="1">
    <citation type="submission" date="2025-08" db="UniProtKB">
        <authorList>
            <consortium name="RefSeq"/>
        </authorList>
    </citation>
    <scope>IDENTIFICATION</scope>
    <source>
        <tissue evidence="3">Gonads</tissue>
    </source>
</reference>
<gene>
    <name evidence="3" type="primary">LOC106177987</name>
</gene>
<dbReference type="InterPro" id="IPR005137">
    <property type="entry name" value="BtpA"/>
</dbReference>
<dbReference type="PANTHER" id="PTHR21381">
    <property type="entry name" value="ZGC:162297"/>
    <property type="match status" value="1"/>
</dbReference>
<dbReference type="Pfam" id="PF03437">
    <property type="entry name" value="BtpA"/>
    <property type="match status" value="1"/>
</dbReference>
<dbReference type="STRING" id="7574.A0A1S3K1A0"/>
<dbReference type="SUPFAM" id="SSF51366">
    <property type="entry name" value="Ribulose-phoshate binding barrel"/>
    <property type="match status" value="1"/>
</dbReference>
<dbReference type="KEGG" id="lak:106177987"/>
<evidence type="ECO:0000256" key="1">
    <source>
        <dbReference type="ARBA" id="ARBA00006007"/>
    </source>
</evidence>
<dbReference type="RefSeq" id="XP_013416405.1">
    <property type="nucleotide sequence ID" value="XM_013560951.1"/>
</dbReference>
<accession>A0A1S3K1A0</accession>
<organism evidence="2 3">
    <name type="scientific">Lingula anatina</name>
    <name type="common">Brachiopod</name>
    <name type="synonym">Lingula unguis</name>
    <dbReference type="NCBI Taxonomy" id="7574"/>
    <lineage>
        <taxon>Eukaryota</taxon>
        <taxon>Metazoa</taxon>
        <taxon>Spiralia</taxon>
        <taxon>Lophotrochozoa</taxon>
        <taxon>Brachiopoda</taxon>
        <taxon>Linguliformea</taxon>
        <taxon>Lingulata</taxon>
        <taxon>Lingulida</taxon>
        <taxon>Linguloidea</taxon>
        <taxon>Lingulidae</taxon>
        <taxon>Lingula</taxon>
    </lineage>
</organism>
<evidence type="ECO:0000313" key="3">
    <source>
        <dbReference type="RefSeq" id="XP_013416405.1"/>
    </source>
</evidence>
<comment type="similarity">
    <text evidence="1">Belongs to the BtpA family.</text>
</comment>